<gene>
    <name evidence="3" type="ORF">GCM10010191_52990</name>
</gene>
<feature type="domain" description="Pyruvate phosphate dikinase AMP/ATP-binding" evidence="2">
    <location>
        <begin position="20"/>
        <end position="314"/>
    </location>
</feature>
<accession>A0ABP5WQ07</accession>
<dbReference type="InterPro" id="IPR008279">
    <property type="entry name" value="PEP-util_enz_mobile_dom"/>
</dbReference>
<dbReference type="Proteomes" id="UP001501231">
    <property type="component" value="Unassembled WGS sequence"/>
</dbReference>
<dbReference type="Gene3D" id="3.30.1490.20">
    <property type="entry name" value="ATP-grasp fold, A domain"/>
    <property type="match status" value="1"/>
</dbReference>
<organism evidence="3 4">
    <name type="scientific">Actinomadura vinacea</name>
    <dbReference type="NCBI Taxonomy" id="115336"/>
    <lineage>
        <taxon>Bacteria</taxon>
        <taxon>Bacillati</taxon>
        <taxon>Actinomycetota</taxon>
        <taxon>Actinomycetes</taxon>
        <taxon>Streptosporangiales</taxon>
        <taxon>Thermomonosporaceae</taxon>
        <taxon>Actinomadura</taxon>
    </lineage>
</organism>
<dbReference type="SUPFAM" id="SSF52009">
    <property type="entry name" value="Phosphohistidine domain"/>
    <property type="match status" value="1"/>
</dbReference>
<sequence>MSAPGEPLVLVLDDTRATLERAGGKGASLARMAAAGSPVPPGFHVTTSAYRRFVAAHGLEERILQAASAADHDIAAEQIAALFADRPIPDEVAQAISVAYARLDGDEVAVAVRSSATAEDLPDMSFAGQQETYLNIRGNSAVLDAVKRCWASLWTARAIGYRERQGVGSDEVSLAVVVQELVPADAAGVLFTANPLTGARDQVMVNAAWGLGEAIVGGQVTPDTLVVAKADGSIVQQDVSDKQVMTVRTATGTREEPVPEEMRRRPVLEPEQSAELARIAAGLEELYGHPLDIEWARRDGRLYIVQARPITALPGAADDWTLPDPKGKYTRGSVMELLPEPLSPLFATLGIPAWERATLEHYKSIRLPYFDDPLAVINGYGYYNVDYRAGLVARMALAQPRFLAVTLPRRLRTAPQRWREAHAAYAAVIDRRRAVDETSAAELLAGVREIVEVAARYYLTIQGGVLPAAYMSESLFASVYKLAKRRGDPPALTFLLGFDSKPVRAEKSLYDLARWVRDQPGLAERVAADVPDEGTEFQNRFAAHLSEFGDSVYDLDFAKPLPAEDPAPLLQTLRFFLTEEAPDPHARQRAAQEAREEAMRGLQARRGPRVSLARRVLRWAQAAAPLREDALADVGLGWPAVRQALREIGRRLAAANAIAHEDDVFWLRLDELEASVSALDAGRRAVDSRALVAERRAVWKAQRKVAPPHALPGGMKLLGVDFSRFVSGHGDQGSGEVIKGVPGSPGRVTAPARVIHGPDEFGRMRPGDILVARVTTPAWTSLFALASAVVTDVGGPLSHSSIVAREYRIPAVLGTGAATEHLRDGERITVDGDAGTVTLLRSRKQASR</sequence>
<evidence type="ECO:0000259" key="2">
    <source>
        <dbReference type="Pfam" id="PF01326"/>
    </source>
</evidence>
<dbReference type="Pfam" id="PF00391">
    <property type="entry name" value="PEP-utilizers"/>
    <property type="match status" value="1"/>
</dbReference>
<dbReference type="RefSeq" id="WP_344592436.1">
    <property type="nucleotide sequence ID" value="NZ_BAAARW010000020.1"/>
</dbReference>
<dbReference type="InterPro" id="IPR013815">
    <property type="entry name" value="ATP_grasp_subdomain_1"/>
</dbReference>
<reference evidence="4" key="1">
    <citation type="journal article" date="2019" name="Int. J. Syst. Evol. Microbiol.">
        <title>The Global Catalogue of Microorganisms (GCM) 10K type strain sequencing project: providing services to taxonomists for standard genome sequencing and annotation.</title>
        <authorList>
            <consortium name="The Broad Institute Genomics Platform"/>
            <consortium name="The Broad Institute Genome Sequencing Center for Infectious Disease"/>
            <person name="Wu L."/>
            <person name="Ma J."/>
        </authorList>
    </citation>
    <scope>NUCLEOTIDE SEQUENCE [LARGE SCALE GENOMIC DNA]</scope>
    <source>
        <strain evidence="4">JCM 3325</strain>
    </source>
</reference>
<dbReference type="InterPro" id="IPR051549">
    <property type="entry name" value="PEP_Utilizing_Enz"/>
</dbReference>
<dbReference type="InterPro" id="IPR036637">
    <property type="entry name" value="Phosphohistidine_dom_sf"/>
</dbReference>
<dbReference type="PANTHER" id="PTHR43615">
    <property type="entry name" value="PHOSPHOENOLPYRUVATE SYNTHASE-RELATED"/>
    <property type="match status" value="1"/>
</dbReference>
<protein>
    <submittedName>
        <fullName evidence="3">PEP/pyruvate-binding domain-containing protein</fullName>
    </submittedName>
</protein>
<dbReference type="PANTHER" id="PTHR43615:SF1">
    <property type="entry name" value="PPDK_N DOMAIN-CONTAINING PROTEIN"/>
    <property type="match status" value="1"/>
</dbReference>
<evidence type="ECO:0000313" key="4">
    <source>
        <dbReference type="Proteomes" id="UP001501231"/>
    </source>
</evidence>
<keyword evidence="4" id="KW-1185">Reference proteome</keyword>
<dbReference type="EMBL" id="BAAARW010000020">
    <property type="protein sequence ID" value="GAA2432389.1"/>
    <property type="molecule type" value="Genomic_DNA"/>
</dbReference>
<proteinExistence type="predicted"/>
<dbReference type="Pfam" id="PF01326">
    <property type="entry name" value="PPDK_N"/>
    <property type="match status" value="1"/>
</dbReference>
<feature type="domain" description="PEP-utilising enzyme mobile" evidence="1">
    <location>
        <begin position="765"/>
        <end position="835"/>
    </location>
</feature>
<comment type="caution">
    <text evidence="3">The sequence shown here is derived from an EMBL/GenBank/DDBJ whole genome shotgun (WGS) entry which is preliminary data.</text>
</comment>
<dbReference type="InterPro" id="IPR002192">
    <property type="entry name" value="PPDK_AMP/ATP-bd"/>
</dbReference>
<evidence type="ECO:0000313" key="3">
    <source>
        <dbReference type="EMBL" id="GAA2432389.1"/>
    </source>
</evidence>
<name>A0ABP5WQ07_9ACTN</name>
<dbReference type="SUPFAM" id="SSF56059">
    <property type="entry name" value="Glutathione synthetase ATP-binding domain-like"/>
    <property type="match status" value="1"/>
</dbReference>
<dbReference type="Gene3D" id="3.50.30.10">
    <property type="entry name" value="Phosphohistidine domain"/>
    <property type="match status" value="1"/>
</dbReference>
<evidence type="ECO:0000259" key="1">
    <source>
        <dbReference type="Pfam" id="PF00391"/>
    </source>
</evidence>
<dbReference type="Gene3D" id="3.30.470.20">
    <property type="entry name" value="ATP-grasp fold, B domain"/>
    <property type="match status" value="1"/>
</dbReference>